<proteinExistence type="predicted"/>
<protein>
    <submittedName>
        <fullName evidence="1">Uncharacterized protein</fullName>
    </submittedName>
</protein>
<dbReference type="GeneID" id="30030195"/>
<dbReference type="EMBL" id="LXTC01000002">
    <property type="protein sequence ID" value="OBA22198.1"/>
    <property type="molecule type" value="Genomic_DNA"/>
</dbReference>
<accession>A0A1A0HE67</accession>
<evidence type="ECO:0000313" key="2">
    <source>
        <dbReference type="Proteomes" id="UP000092555"/>
    </source>
</evidence>
<dbReference type="Proteomes" id="UP000092555">
    <property type="component" value="Unassembled WGS sequence"/>
</dbReference>
<dbReference type="Gene3D" id="2.40.160.50">
    <property type="entry name" value="membrane protein fhac: a member of the omp85/tpsb transporter family"/>
    <property type="match status" value="1"/>
</dbReference>
<name>A0A1A0HE67_9ASCO</name>
<gene>
    <name evidence="1" type="ORF">METBIDRAFT_40018</name>
</gene>
<comment type="caution">
    <text evidence="1">The sequence shown here is derived from an EMBL/GenBank/DDBJ whole genome shotgun (WGS) entry which is preliminary data.</text>
</comment>
<dbReference type="RefSeq" id="XP_018712694.1">
    <property type="nucleotide sequence ID" value="XM_018857219.1"/>
</dbReference>
<dbReference type="STRING" id="869754.A0A1A0HE67"/>
<dbReference type="AlphaFoldDB" id="A0A1A0HE67"/>
<organism evidence="1 2">
    <name type="scientific">Metschnikowia bicuspidata var. bicuspidata NRRL YB-4993</name>
    <dbReference type="NCBI Taxonomy" id="869754"/>
    <lineage>
        <taxon>Eukaryota</taxon>
        <taxon>Fungi</taxon>
        <taxon>Dikarya</taxon>
        <taxon>Ascomycota</taxon>
        <taxon>Saccharomycotina</taxon>
        <taxon>Pichiomycetes</taxon>
        <taxon>Metschnikowiaceae</taxon>
        <taxon>Metschnikowia</taxon>
    </lineage>
</organism>
<dbReference type="OrthoDB" id="1724197at2759"/>
<sequence length="467" mass="52693">MSSSAKQFQSEVFKQQALESSDSHPVFLTLVEINGGHNILRQFFSKLLSPLIEKSDYTLDQLVSKVNQSSDFLEKAEIFEKIKPSLHVDYTHSFPEMKSYNKDKPIVTKVVYDLETKELSEGNLALGFNNEDFLTVDLGYINNNFNHNAEQVNIGVNYQPYKPSERLESILKLETKLRNPAYKFILDLHNSHQNNQIWQQNSSKATGGLIGILFLNRKKGISVFNGFSLIKRSIDDFSDQKNDSLLSFIGENYKSSMISKISYDNTVVSNGFLSEGFKFSMNNQISSDQARESLRDIQIGFMKTTCSFDWFKSSSNNMFTTHFFKEMGAIFSAHPSKLFHVSDKFYLGGFHSFRGFSRNGVNEHGGTQYYKAGVTVFGHMPNILHPGLNPRNNPMRIYVTGMAGNVSNSILKESGVFSLGFGMKYVKQLVELDVGYYVSRRADFSNTYGVRDGFKLQMSLGGVGGSS</sequence>
<reference evidence="1 2" key="1">
    <citation type="submission" date="2016-05" db="EMBL/GenBank/DDBJ databases">
        <title>Comparative genomics of biotechnologically important yeasts.</title>
        <authorList>
            <consortium name="DOE Joint Genome Institute"/>
            <person name="Riley R."/>
            <person name="Haridas S."/>
            <person name="Wolfe K.H."/>
            <person name="Lopes M.R."/>
            <person name="Hittinger C.T."/>
            <person name="Goker M."/>
            <person name="Salamov A."/>
            <person name="Wisecaver J."/>
            <person name="Long T.M."/>
            <person name="Aerts A.L."/>
            <person name="Barry K."/>
            <person name="Choi C."/>
            <person name="Clum A."/>
            <person name="Coughlan A.Y."/>
            <person name="Deshpande S."/>
            <person name="Douglass A.P."/>
            <person name="Hanson S.J."/>
            <person name="Klenk H.-P."/>
            <person name="LaButti K."/>
            <person name="Lapidus A."/>
            <person name="Lindquist E."/>
            <person name="Lipzen A."/>
            <person name="Meier-kolthoff J.P."/>
            <person name="Ohm R.A."/>
            <person name="Otillar R.P."/>
            <person name="Pangilinan J."/>
            <person name="Peng Y."/>
            <person name="Rokas A."/>
            <person name="Rosa C.A."/>
            <person name="Scheuner C."/>
            <person name="Sibirny A.A."/>
            <person name="Slot J.C."/>
            <person name="Stielow J.B."/>
            <person name="Sun H."/>
            <person name="Kurtzman C.P."/>
            <person name="Blackwell M."/>
            <person name="Grigoriev I.V."/>
            <person name="Jeffries T.W."/>
        </authorList>
    </citation>
    <scope>NUCLEOTIDE SEQUENCE [LARGE SCALE GENOMIC DNA]</scope>
    <source>
        <strain evidence="1 2">NRRL YB-4993</strain>
    </source>
</reference>
<keyword evidence="2" id="KW-1185">Reference proteome</keyword>
<evidence type="ECO:0000313" key="1">
    <source>
        <dbReference type="EMBL" id="OBA22198.1"/>
    </source>
</evidence>